<dbReference type="Gene3D" id="3.20.10.10">
    <property type="entry name" value="D-amino Acid Aminotransferase, subunit A, domain 2"/>
    <property type="match status" value="1"/>
</dbReference>
<dbReference type="NCBIfam" id="NF005729">
    <property type="entry name" value="PRK07546.1-3"/>
    <property type="match status" value="1"/>
</dbReference>
<keyword evidence="3" id="KW-1185">Reference proteome</keyword>
<dbReference type="Proteomes" id="UP001589799">
    <property type="component" value="Unassembled WGS sequence"/>
</dbReference>
<evidence type="ECO:0000313" key="2">
    <source>
        <dbReference type="EMBL" id="MFC0340520.1"/>
    </source>
</evidence>
<dbReference type="EMBL" id="JBHLWE010000017">
    <property type="protein sequence ID" value="MFC0340520.1"/>
    <property type="molecule type" value="Genomic_DNA"/>
</dbReference>
<dbReference type="NCBIfam" id="NF005731">
    <property type="entry name" value="PRK07546.1-5"/>
    <property type="match status" value="1"/>
</dbReference>
<evidence type="ECO:0000256" key="1">
    <source>
        <dbReference type="ARBA" id="ARBA00014472"/>
    </source>
</evidence>
<keyword evidence="2" id="KW-0032">Aminotransferase</keyword>
<dbReference type="InterPro" id="IPR043131">
    <property type="entry name" value="BCAT-like_N"/>
</dbReference>
<dbReference type="Gene3D" id="3.30.470.10">
    <property type="match status" value="1"/>
</dbReference>
<dbReference type="Pfam" id="PF01063">
    <property type="entry name" value="Aminotran_4"/>
    <property type="match status" value="1"/>
</dbReference>
<dbReference type="InterPro" id="IPR043132">
    <property type="entry name" value="BCAT-like_C"/>
</dbReference>
<gene>
    <name evidence="2" type="ORF">ACFFII_07050</name>
</gene>
<organism evidence="2 3">
    <name type="scientific">Paracoccus niistensis</name>
    <dbReference type="NCBI Taxonomy" id="632935"/>
    <lineage>
        <taxon>Bacteria</taxon>
        <taxon>Pseudomonadati</taxon>
        <taxon>Pseudomonadota</taxon>
        <taxon>Alphaproteobacteria</taxon>
        <taxon>Rhodobacterales</taxon>
        <taxon>Paracoccaceae</taxon>
        <taxon>Paracoccus</taxon>
    </lineage>
</organism>
<protein>
    <recommendedName>
        <fullName evidence="1">Probable branched-chain-amino-acid aminotransferase</fullName>
    </recommendedName>
</protein>
<dbReference type="InterPro" id="IPR036038">
    <property type="entry name" value="Aminotransferase-like"/>
</dbReference>
<keyword evidence="2" id="KW-0808">Transferase</keyword>
<dbReference type="GO" id="GO:0008483">
    <property type="term" value="F:transaminase activity"/>
    <property type="evidence" value="ECO:0007669"/>
    <property type="project" value="UniProtKB-KW"/>
</dbReference>
<sequence>MEDPLRAAADDPGLRLIETALWDGAACPRLEGHLARLTASAAALDWPCDAKAAGAALRGEPGTPARLRLTLDRAGVLEVARAPLPPSPPEWRLGLASARLHSADPWLRHKTTRRAVYDAARAAMPEGLDELLFLNERGELCDGTITTLFFDRGEGLRTPPLSCGLLAGVLRAELLTGGHCREEKLLADDLPQVRLWVGNALRGLMPARWQG</sequence>
<proteinExistence type="predicted"/>
<reference evidence="2 3" key="1">
    <citation type="submission" date="2024-09" db="EMBL/GenBank/DDBJ databases">
        <authorList>
            <person name="Sun Q."/>
            <person name="Mori K."/>
        </authorList>
    </citation>
    <scope>NUCLEOTIDE SEQUENCE [LARGE SCALE GENOMIC DNA]</scope>
    <source>
        <strain evidence="2 3">KCTC 22789</strain>
    </source>
</reference>
<accession>A0ABV6I2S1</accession>
<evidence type="ECO:0000313" key="3">
    <source>
        <dbReference type="Proteomes" id="UP001589799"/>
    </source>
</evidence>
<name>A0ABV6I2S1_9RHOB</name>
<dbReference type="InterPro" id="IPR001544">
    <property type="entry name" value="Aminotrans_IV"/>
</dbReference>
<dbReference type="RefSeq" id="WP_377698160.1">
    <property type="nucleotide sequence ID" value="NZ_JBHLWE010000017.1"/>
</dbReference>
<comment type="caution">
    <text evidence="2">The sequence shown here is derived from an EMBL/GenBank/DDBJ whole genome shotgun (WGS) entry which is preliminary data.</text>
</comment>
<dbReference type="SUPFAM" id="SSF56752">
    <property type="entry name" value="D-aminoacid aminotransferase-like PLP-dependent enzymes"/>
    <property type="match status" value="1"/>
</dbReference>